<evidence type="ECO:0000256" key="1">
    <source>
        <dbReference type="SAM" id="Phobius"/>
    </source>
</evidence>
<accession>A0A6V7REV4</accession>
<reference evidence="2 3" key="1">
    <citation type="submission" date="2020-07" db="EMBL/GenBank/DDBJ databases">
        <authorList>
            <person name="Criscuolo A."/>
        </authorList>
    </citation>
    <scope>NUCLEOTIDE SEQUENCE [LARGE SCALE GENOMIC DNA]</scope>
    <source>
        <strain evidence="2">CIP111649</strain>
    </source>
</reference>
<feature type="transmembrane region" description="Helical" evidence="1">
    <location>
        <begin position="7"/>
        <end position="26"/>
    </location>
</feature>
<keyword evidence="1" id="KW-0472">Membrane</keyword>
<name>A0A6V7REV4_9STAP</name>
<dbReference type="RefSeq" id="WP_185125388.1">
    <property type="nucleotide sequence ID" value="NZ_CAJEWD010000006.1"/>
</dbReference>
<evidence type="ECO:0000313" key="3">
    <source>
        <dbReference type="Proteomes" id="UP000589351"/>
    </source>
</evidence>
<keyword evidence="1" id="KW-0812">Transmembrane</keyword>
<dbReference type="Proteomes" id="UP000589351">
    <property type="component" value="Unassembled WGS sequence"/>
</dbReference>
<evidence type="ECO:0000313" key="2">
    <source>
        <dbReference type="EMBL" id="CAD2075436.1"/>
    </source>
</evidence>
<proteinExistence type="predicted"/>
<sequence length="60" mass="7148">MSENKQKIIYTLAMLLIFLVLANTMIEVNWSLQVFAIIFAGYYVLMAYREIKKEEKDREI</sequence>
<comment type="caution">
    <text evidence="2">The sequence shown here is derived from an EMBL/GenBank/DDBJ whole genome shotgun (WGS) entry which is preliminary data.</text>
</comment>
<dbReference type="AlphaFoldDB" id="A0A6V7REV4"/>
<gene>
    <name evidence="2" type="ORF">JEODO184_00858</name>
</gene>
<feature type="transmembrane region" description="Helical" evidence="1">
    <location>
        <begin position="32"/>
        <end position="48"/>
    </location>
</feature>
<keyword evidence="3" id="KW-1185">Reference proteome</keyword>
<dbReference type="EMBL" id="CAJEWD010000006">
    <property type="protein sequence ID" value="CAD2075436.1"/>
    <property type="molecule type" value="Genomic_DNA"/>
</dbReference>
<protein>
    <submittedName>
        <fullName evidence="2">Uncharacterized protein</fullName>
    </submittedName>
</protein>
<keyword evidence="1" id="KW-1133">Transmembrane helix</keyword>
<organism evidence="2 3">
    <name type="scientific">Jeotgalicoccus meleagridis</name>
    <dbReference type="NCBI Taxonomy" id="2759181"/>
    <lineage>
        <taxon>Bacteria</taxon>
        <taxon>Bacillati</taxon>
        <taxon>Bacillota</taxon>
        <taxon>Bacilli</taxon>
        <taxon>Bacillales</taxon>
        <taxon>Staphylococcaceae</taxon>
        <taxon>Jeotgalicoccus</taxon>
    </lineage>
</organism>